<dbReference type="AlphaFoldDB" id="Q7U6Y1"/>
<proteinExistence type="predicted"/>
<evidence type="ECO:0000313" key="2">
    <source>
        <dbReference type="Proteomes" id="UP000001422"/>
    </source>
</evidence>
<dbReference type="PANTHER" id="PTHR36791">
    <property type="entry name" value="OS03G0363400 PROTEIN"/>
    <property type="match status" value="1"/>
</dbReference>
<protein>
    <recommendedName>
        <fullName evidence="3">Fe-S cluster protein</fullName>
    </recommendedName>
</protein>
<dbReference type="KEGG" id="syw:SYNW1205"/>
<dbReference type="Proteomes" id="UP000001422">
    <property type="component" value="Chromosome"/>
</dbReference>
<sequence>MSSQPLQWQCISQCGACCRLAPEERPEALEALNDEDQATYLAMVGKDGWCIHYDSGGRRCRIYDERPRFCRVRNMDQLFGVEPDQLDAFAIGCCQQQIRSVYGGRSREMRRFNRAQRRPDG</sequence>
<evidence type="ECO:0000313" key="1">
    <source>
        <dbReference type="EMBL" id="CAE07720.1"/>
    </source>
</evidence>
<gene>
    <name evidence="1" type="ordered locus">SYNW1205</name>
</gene>
<keyword evidence="2" id="KW-1185">Reference proteome</keyword>
<dbReference type="EMBL" id="BX569692">
    <property type="protein sequence ID" value="CAE07720.1"/>
    <property type="molecule type" value="Genomic_DNA"/>
</dbReference>
<organism evidence="1 2">
    <name type="scientific">Parasynechococcus marenigrum (strain WH8102)</name>
    <dbReference type="NCBI Taxonomy" id="84588"/>
    <lineage>
        <taxon>Bacteria</taxon>
        <taxon>Bacillati</taxon>
        <taxon>Cyanobacteriota</taxon>
        <taxon>Cyanophyceae</taxon>
        <taxon>Synechococcales</taxon>
        <taxon>Prochlorococcaceae</taxon>
        <taxon>Parasynechococcus</taxon>
        <taxon>Parasynechococcus marenigrum</taxon>
    </lineage>
</organism>
<dbReference type="InterPro" id="IPR005358">
    <property type="entry name" value="Puta_zinc/iron-chelating_dom"/>
</dbReference>
<name>Q7U6Y1_PARMW</name>
<accession>Q7U6Y1</accession>
<dbReference type="Pfam" id="PF03692">
    <property type="entry name" value="CxxCxxCC"/>
    <property type="match status" value="1"/>
</dbReference>
<evidence type="ECO:0008006" key="3">
    <source>
        <dbReference type="Google" id="ProtNLM"/>
    </source>
</evidence>
<dbReference type="STRING" id="84588.SYNW1205"/>
<dbReference type="HOGENOM" id="CLU_112741_1_0_3"/>
<dbReference type="eggNOG" id="COG0727">
    <property type="taxonomic scope" value="Bacteria"/>
</dbReference>
<dbReference type="RefSeq" id="WP_011128070.1">
    <property type="nucleotide sequence ID" value="NC_005070.1"/>
</dbReference>
<reference evidence="1 2" key="1">
    <citation type="journal article" date="2003" name="Nature">
        <title>The genome of a motile marine Synechococcus.</title>
        <authorList>
            <person name="Palenik B."/>
            <person name="Brahamsha B."/>
            <person name="Larimer F."/>
            <person name="Land M."/>
            <person name="Hauser L."/>
            <person name="Chain P."/>
            <person name="Lamerdin J."/>
            <person name="Regala W."/>
            <person name="Allen E.A."/>
            <person name="McCarren J."/>
            <person name="Paulsen I."/>
            <person name="Dufresne A."/>
            <person name="Partensky F."/>
            <person name="Webb E."/>
            <person name="Waterbury J."/>
        </authorList>
    </citation>
    <scope>NUCLEOTIDE SEQUENCE [LARGE SCALE GENOMIC DNA]</scope>
    <source>
        <strain evidence="1 2">WH8102</strain>
    </source>
</reference>
<dbReference type="PANTHER" id="PTHR36791:SF2">
    <property type="entry name" value="OS03G0363400 PROTEIN"/>
    <property type="match status" value="1"/>
</dbReference>